<organism evidence="4 5">
    <name type="scientific">Spiroplasma alleghenense</name>
    <dbReference type="NCBI Taxonomy" id="216931"/>
    <lineage>
        <taxon>Bacteria</taxon>
        <taxon>Bacillati</taxon>
        <taxon>Mycoplasmatota</taxon>
        <taxon>Mollicutes</taxon>
        <taxon>Entomoplasmatales</taxon>
        <taxon>Spiroplasmataceae</taxon>
        <taxon>Spiroplasma</taxon>
    </lineage>
</organism>
<accession>A0A345Z444</accession>
<proteinExistence type="inferred from homology"/>
<dbReference type="CDD" id="cd05233">
    <property type="entry name" value="SDR_c"/>
    <property type="match status" value="1"/>
</dbReference>
<gene>
    <name evidence="4" type="ORF">SALLE_v1c07030</name>
</gene>
<dbReference type="EMBL" id="CP031376">
    <property type="protein sequence ID" value="AXK51373.1"/>
    <property type="molecule type" value="Genomic_DNA"/>
</dbReference>
<dbReference type="InterPro" id="IPR036291">
    <property type="entry name" value="NAD(P)-bd_dom_sf"/>
</dbReference>
<sequence>MRKNKAQINQEKWAIVTGASKGIGYGYCKKLLDLGWNVVAVARNTDSLDKLSKEYTQQIVLKINLDLSDPKNSYKLFEDTKNMPISLIINNAGRGVLGDFDKADLEQELNMIDLNIKSLHILTKLFTQRFSENEIGRIINIASVVAFLPGPGFASYYASKAYVQSLGSAINHELKTKKSKSRVITICPGPLKTGFTQRSRNELENKTEFTSQSKDVTNFVNISLKKALKAKRRNYFIIGFRNRFLNKLMMFIPKSWSMNAVYRYNRKNNK</sequence>
<dbReference type="InterPro" id="IPR002347">
    <property type="entry name" value="SDR_fam"/>
</dbReference>
<evidence type="ECO:0000313" key="5">
    <source>
        <dbReference type="Proteomes" id="UP000254792"/>
    </source>
</evidence>
<reference evidence="4 5" key="1">
    <citation type="submission" date="2018-07" db="EMBL/GenBank/DDBJ databases">
        <title>Complete genome sequence of Spiroplasma alleghenense PLHS-1 (ATCC 51752).</title>
        <authorList>
            <person name="Chou L."/>
            <person name="Lee T.-Y."/>
            <person name="Tsai Y.-M."/>
            <person name="Kuo C.-H."/>
        </authorList>
    </citation>
    <scope>NUCLEOTIDE SEQUENCE [LARGE SCALE GENOMIC DNA]</scope>
    <source>
        <strain evidence="4 5">PLHS-1</strain>
    </source>
</reference>
<dbReference type="OrthoDB" id="9808814at2"/>
<protein>
    <submittedName>
        <fullName evidence="4">Short-chain dehydrogenase/reductase SDR</fullName>
    </submittedName>
</protein>
<dbReference type="Gene3D" id="3.40.50.720">
    <property type="entry name" value="NAD(P)-binding Rossmann-like Domain"/>
    <property type="match status" value="1"/>
</dbReference>
<dbReference type="PIRSF" id="PIRSF000126">
    <property type="entry name" value="11-beta-HSD1"/>
    <property type="match status" value="1"/>
</dbReference>
<evidence type="ECO:0000313" key="4">
    <source>
        <dbReference type="EMBL" id="AXK51373.1"/>
    </source>
</evidence>
<dbReference type="PANTHER" id="PTHR42901">
    <property type="entry name" value="ALCOHOL DEHYDROGENASE"/>
    <property type="match status" value="1"/>
</dbReference>
<dbReference type="AlphaFoldDB" id="A0A345Z444"/>
<dbReference type="SUPFAM" id="SSF51735">
    <property type="entry name" value="NAD(P)-binding Rossmann-fold domains"/>
    <property type="match status" value="1"/>
</dbReference>
<dbReference type="PANTHER" id="PTHR42901:SF1">
    <property type="entry name" value="ALCOHOL DEHYDROGENASE"/>
    <property type="match status" value="1"/>
</dbReference>
<evidence type="ECO:0000256" key="2">
    <source>
        <dbReference type="ARBA" id="ARBA00023002"/>
    </source>
</evidence>
<dbReference type="PRINTS" id="PR00081">
    <property type="entry name" value="GDHRDH"/>
</dbReference>
<dbReference type="Proteomes" id="UP000254792">
    <property type="component" value="Chromosome"/>
</dbReference>
<keyword evidence="2" id="KW-0560">Oxidoreductase</keyword>
<dbReference type="KEGG" id="salx:SALLE_v1c07030"/>
<evidence type="ECO:0000256" key="1">
    <source>
        <dbReference type="ARBA" id="ARBA00006484"/>
    </source>
</evidence>
<keyword evidence="5" id="KW-1185">Reference proteome</keyword>
<dbReference type="GO" id="GO:0016491">
    <property type="term" value="F:oxidoreductase activity"/>
    <property type="evidence" value="ECO:0007669"/>
    <property type="project" value="UniProtKB-KW"/>
</dbReference>
<evidence type="ECO:0000256" key="3">
    <source>
        <dbReference type="RuleBase" id="RU000363"/>
    </source>
</evidence>
<dbReference type="RefSeq" id="WP_115558275.1">
    <property type="nucleotide sequence ID" value="NZ_CP031376.1"/>
</dbReference>
<dbReference type="Pfam" id="PF00106">
    <property type="entry name" value="adh_short"/>
    <property type="match status" value="1"/>
</dbReference>
<name>A0A345Z444_9MOLU</name>
<dbReference type="PRINTS" id="PR00080">
    <property type="entry name" value="SDRFAMILY"/>
</dbReference>
<comment type="similarity">
    <text evidence="1 3">Belongs to the short-chain dehydrogenases/reductases (SDR) family.</text>
</comment>